<evidence type="ECO:0000313" key="3">
    <source>
        <dbReference type="Proteomes" id="UP000237000"/>
    </source>
</evidence>
<dbReference type="Proteomes" id="UP000237000">
    <property type="component" value="Unassembled WGS sequence"/>
</dbReference>
<dbReference type="InParanoid" id="A0A2P5CGE8"/>
<protein>
    <submittedName>
        <fullName evidence="2">Uncharacterized protein</fullName>
    </submittedName>
</protein>
<name>A0A2P5CGE8_TREOI</name>
<evidence type="ECO:0000256" key="1">
    <source>
        <dbReference type="SAM" id="MobiDB-lite"/>
    </source>
</evidence>
<feature type="region of interest" description="Disordered" evidence="1">
    <location>
        <begin position="1"/>
        <end position="28"/>
    </location>
</feature>
<evidence type="ECO:0000313" key="2">
    <source>
        <dbReference type="EMBL" id="PON60112.1"/>
    </source>
</evidence>
<gene>
    <name evidence="2" type="ORF">TorRG33x02_285960</name>
</gene>
<sequence length="75" mass="8412">MEKEVRDYVNKSATNQDSDQAMGDSYREWEVDNSGDAVKEILGDEGPVGQSVEEPRGGLKKLSQEFLWGFTWALS</sequence>
<dbReference type="EMBL" id="JXTC01000368">
    <property type="protein sequence ID" value="PON60112.1"/>
    <property type="molecule type" value="Genomic_DNA"/>
</dbReference>
<reference evidence="3" key="1">
    <citation type="submission" date="2016-06" db="EMBL/GenBank/DDBJ databases">
        <title>Parallel loss of symbiosis genes in relatives of nitrogen-fixing non-legume Parasponia.</title>
        <authorList>
            <person name="Van Velzen R."/>
            <person name="Holmer R."/>
            <person name="Bu F."/>
            <person name="Rutten L."/>
            <person name="Van Zeijl A."/>
            <person name="Liu W."/>
            <person name="Santuari L."/>
            <person name="Cao Q."/>
            <person name="Sharma T."/>
            <person name="Shen D."/>
            <person name="Roswanjaya Y."/>
            <person name="Wardhani T."/>
            <person name="Kalhor M.S."/>
            <person name="Jansen J."/>
            <person name="Van den Hoogen J."/>
            <person name="Gungor B."/>
            <person name="Hartog M."/>
            <person name="Hontelez J."/>
            <person name="Verver J."/>
            <person name="Yang W.-C."/>
            <person name="Schijlen E."/>
            <person name="Repin R."/>
            <person name="Schilthuizen M."/>
            <person name="Schranz E."/>
            <person name="Heidstra R."/>
            <person name="Miyata K."/>
            <person name="Fedorova E."/>
            <person name="Kohlen W."/>
            <person name="Bisseling T."/>
            <person name="Smit S."/>
            <person name="Geurts R."/>
        </authorList>
    </citation>
    <scope>NUCLEOTIDE SEQUENCE [LARGE SCALE GENOMIC DNA]</scope>
    <source>
        <strain evidence="3">cv. RG33-2</strain>
    </source>
</reference>
<proteinExistence type="predicted"/>
<dbReference type="AlphaFoldDB" id="A0A2P5CGE8"/>
<accession>A0A2P5CGE8</accession>
<organism evidence="2 3">
    <name type="scientific">Trema orientale</name>
    <name type="common">Charcoal tree</name>
    <name type="synonym">Celtis orientalis</name>
    <dbReference type="NCBI Taxonomy" id="63057"/>
    <lineage>
        <taxon>Eukaryota</taxon>
        <taxon>Viridiplantae</taxon>
        <taxon>Streptophyta</taxon>
        <taxon>Embryophyta</taxon>
        <taxon>Tracheophyta</taxon>
        <taxon>Spermatophyta</taxon>
        <taxon>Magnoliopsida</taxon>
        <taxon>eudicotyledons</taxon>
        <taxon>Gunneridae</taxon>
        <taxon>Pentapetalae</taxon>
        <taxon>rosids</taxon>
        <taxon>fabids</taxon>
        <taxon>Rosales</taxon>
        <taxon>Cannabaceae</taxon>
        <taxon>Trema</taxon>
    </lineage>
</organism>
<keyword evidence="3" id="KW-1185">Reference proteome</keyword>
<comment type="caution">
    <text evidence="2">The sequence shown here is derived from an EMBL/GenBank/DDBJ whole genome shotgun (WGS) entry which is preliminary data.</text>
</comment>